<feature type="region of interest" description="Disordered" evidence="1">
    <location>
        <begin position="84"/>
        <end position="137"/>
    </location>
</feature>
<reference evidence="2 3" key="1">
    <citation type="journal article" date="2018" name="Sci. Rep.">
        <title>Genome sequence of the cauliflower mushroom Sparassis crispa (Hanabiratake) and its association with beneficial usage.</title>
        <authorList>
            <person name="Kiyama R."/>
            <person name="Furutani Y."/>
            <person name="Kawaguchi K."/>
            <person name="Nakanishi T."/>
        </authorList>
    </citation>
    <scope>NUCLEOTIDE SEQUENCE [LARGE SCALE GENOMIC DNA]</scope>
</reference>
<dbReference type="EMBL" id="BFAD01000014">
    <property type="protein sequence ID" value="GBE88936.1"/>
    <property type="molecule type" value="Genomic_DNA"/>
</dbReference>
<dbReference type="RefSeq" id="XP_027619849.1">
    <property type="nucleotide sequence ID" value="XM_027764048.1"/>
</dbReference>
<name>A0A401H3C1_9APHY</name>
<proteinExistence type="predicted"/>
<feature type="compositionally biased region" description="Pro residues" evidence="1">
    <location>
        <begin position="1"/>
        <end position="10"/>
    </location>
</feature>
<organism evidence="2 3">
    <name type="scientific">Sparassis crispa</name>
    <dbReference type="NCBI Taxonomy" id="139825"/>
    <lineage>
        <taxon>Eukaryota</taxon>
        <taxon>Fungi</taxon>
        <taxon>Dikarya</taxon>
        <taxon>Basidiomycota</taxon>
        <taxon>Agaricomycotina</taxon>
        <taxon>Agaricomycetes</taxon>
        <taxon>Polyporales</taxon>
        <taxon>Sparassidaceae</taxon>
        <taxon>Sparassis</taxon>
    </lineage>
</organism>
<dbReference type="AlphaFoldDB" id="A0A401H3C1"/>
<feature type="region of interest" description="Disordered" evidence="1">
    <location>
        <begin position="1"/>
        <end position="29"/>
    </location>
</feature>
<dbReference type="Proteomes" id="UP000287166">
    <property type="component" value="Unassembled WGS sequence"/>
</dbReference>
<dbReference type="GeneID" id="38785853"/>
<protein>
    <submittedName>
        <fullName evidence="2">Uncharacterized protein</fullName>
    </submittedName>
</protein>
<feature type="compositionally biased region" description="Basic residues" evidence="1">
    <location>
        <begin position="103"/>
        <end position="116"/>
    </location>
</feature>
<evidence type="ECO:0000256" key="1">
    <source>
        <dbReference type="SAM" id="MobiDB-lite"/>
    </source>
</evidence>
<gene>
    <name evidence="2" type="ORF">SCP_1403440</name>
</gene>
<dbReference type="OrthoDB" id="3187054at2759"/>
<sequence>MPPSYSPCPRPCLKRPSQDRCASPLSPRDESTQLLAIDPGILHPLVHFAPSTELASTHSAYSAAVYDRSPIVVLPNRCALPERGCPGRTYNVGDGTAPSTSRQRQRSPAARHRHPRAKDLDLPEDEDDDDLTPRTSPLAHAYALPPLVPDLSSESDESDAAPGEHDRALMFAQYAMTQRSFAGAGELAQGMSAMYINTAKPSALSFLPHPPSPRRAHSPTPPSREDEHDRRRHPPSASASSMSRRKSKSGENRSPESPARARYKAFSEKSALGGGFGVGDLGCLGGF</sequence>
<evidence type="ECO:0000313" key="3">
    <source>
        <dbReference type="Proteomes" id="UP000287166"/>
    </source>
</evidence>
<accession>A0A401H3C1</accession>
<comment type="caution">
    <text evidence="2">The sequence shown here is derived from an EMBL/GenBank/DDBJ whole genome shotgun (WGS) entry which is preliminary data.</text>
</comment>
<evidence type="ECO:0000313" key="2">
    <source>
        <dbReference type="EMBL" id="GBE88936.1"/>
    </source>
</evidence>
<keyword evidence="3" id="KW-1185">Reference proteome</keyword>
<feature type="region of interest" description="Disordered" evidence="1">
    <location>
        <begin position="204"/>
        <end position="263"/>
    </location>
</feature>
<dbReference type="InParanoid" id="A0A401H3C1"/>